<evidence type="ECO:0000313" key="2">
    <source>
        <dbReference type="Proteomes" id="UP000054047"/>
    </source>
</evidence>
<name>A0A0C2GPT8_9BILA</name>
<gene>
    <name evidence="1" type="ORF">ANCDUO_10812</name>
</gene>
<proteinExistence type="predicted"/>
<dbReference type="GO" id="GO:0005760">
    <property type="term" value="C:gamma DNA polymerase complex"/>
    <property type="evidence" value="ECO:0007669"/>
    <property type="project" value="InterPro"/>
</dbReference>
<dbReference type="FunFam" id="3.30.70.370:FF:000017">
    <property type="entry name" value="Predicted protein"/>
    <property type="match status" value="1"/>
</dbReference>
<dbReference type="InterPro" id="IPR002297">
    <property type="entry name" value="DNA-dir_DNA_pol_A_mt"/>
</dbReference>
<dbReference type="PANTHER" id="PTHR10267:SF0">
    <property type="entry name" value="DNA POLYMERASE SUBUNIT GAMMA-1"/>
    <property type="match status" value="1"/>
</dbReference>
<dbReference type="InterPro" id="IPR043502">
    <property type="entry name" value="DNA/RNA_pol_sf"/>
</dbReference>
<reference evidence="1 2" key="1">
    <citation type="submission" date="2013-12" db="EMBL/GenBank/DDBJ databases">
        <title>Draft genome of the parsitic nematode Ancylostoma duodenale.</title>
        <authorList>
            <person name="Mitreva M."/>
        </authorList>
    </citation>
    <scope>NUCLEOTIDE SEQUENCE [LARGE SCALE GENOMIC DNA]</scope>
    <source>
        <strain evidence="1 2">Zhejiang</strain>
    </source>
</reference>
<accession>A0A0C2GPT8</accession>
<sequence>MLAGSKAEGTDLHTVVANQLHIDRGQAKLVQSSAVDFLHLLLVCMEWLCAEYSIPARFVISIHDEVRFLCSEEDAPRLGLALMLSNMYVRSFISSKLGIEQLPLVRCFLLGKVIAQHQ</sequence>
<dbReference type="PRINTS" id="PR00867">
    <property type="entry name" value="DNAPOLG"/>
</dbReference>
<dbReference type="OrthoDB" id="5588663at2759"/>
<organism evidence="1 2">
    <name type="scientific">Ancylostoma duodenale</name>
    <dbReference type="NCBI Taxonomy" id="51022"/>
    <lineage>
        <taxon>Eukaryota</taxon>
        <taxon>Metazoa</taxon>
        <taxon>Ecdysozoa</taxon>
        <taxon>Nematoda</taxon>
        <taxon>Chromadorea</taxon>
        <taxon>Rhabditida</taxon>
        <taxon>Rhabditina</taxon>
        <taxon>Rhabditomorpha</taxon>
        <taxon>Strongyloidea</taxon>
        <taxon>Ancylostomatidae</taxon>
        <taxon>Ancylostomatinae</taxon>
        <taxon>Ancylostoma</taxon>
    </lineage>
</organism>
<dbReference type="GO" id="GO:0006264">
    <property type="term" value="P:mitochondrial DNA replication"/>
    <property type="evidence" value="ECO:0007669"/>
    <property type="project" value="TreeGrafter"/>
</dbReference>
<evidence type="ECO:0000313" key="1">
    <source>
        <dbReference type="EMBL" id="KIH58971.1"/>
    </source>
</evidence>
<dbReference type="EMBL" id="KN732494">
    <property type="protein sequence ID" value="KIH58971.1"/>
    <property type="molecule type" value="Genomic_DNA"/>
</dbReference>
<dbReference type="GO" id="GO:0008408">
    <property type="term" value="F:3'-5' exonuclease activity"/>
    <property type="evidence" value="ECO:0007669"/>
    <property type="project" value="TreeGrafter"/>
</dbReference>
<dbReference type="Gene3D" id="3.30.70.370">
    <property type="match status" value="1"/>
</dbReference>
<keyword evidence="2" id="KW-1185">Reference proteome</keyword>
<dbReference type="PANTHER" id="PTHR10267">
    <property type="entry name" value="DNA POLYMERASE SUBUNIT GAMMA-1"/>
    <property type="match status" value="1"/>
</dbReference>
<dbReference type="GO" id="GO:0003887">
    <property type="term" value="F:DNA-directed DNA polymerase activity"/>
    <property type="evidence" value="ECO:0007669"/>
    <property type="project" value="TreeGrafter"/>
</dbReference>
<dbReference type="AlphaFoldDB" id="A0A0C2GPT8"/>
<dbReference type="Proteomes" id="UP000054047">
    <property type="component" value="Unassembled WGS sequence"/>
</dbReference>
<dbReference type="SUPFAM" id="SSF56672">
    <property type="entry name" value="DNA/RNA polymerases"/>
    <property type="match status" value="1"/>
</dbReference>
<protein>
    <submittedName>
        <fullName evidence="1">Uncharacterized protein</fullName>
    </submittedName>
</protein>
<dbReference type="GO" id="GO:0003677">
    <property type="term" value="F:DNA binding"/>
    <property type="evidence" value="ECO:0007669"/>
    <property type="project" value="InterPro"/>
</dbReference>